<proteinExistence type="predicted"/>
<dbReference type="AlphaFoldDB" id="A0A839SS24"/>
<dbReference type="EMBL" id="JACHXA010000004">
    <property type="protein sequence ID" value="MBB3065591.1"/>
    <property type="molecule type" value="Genomic_DNA"/>
</dbReference>
<accession>A0A839SS24</accession>
<name>A0A839SS24_9PROT</name>
<protein>
    <recommendedName>
        <fullName evidence="3">Major capsid protein, N4-gp56 family</fullName>
    </recommendedName>
</protein>
<evidence type="ECO:0000313" key="2">
    <source>
        <dbReference type="Proteomes" id="UP000581135"/>
    </source>
</evidence>
<keyword evidence="2" id="KW-1185">Reference proteome</keyword>
<sequence length="292" mass="32514">MSNQVNKSFVQDYKDAVQFLLQQRGSKLRKAVTTDSYRGKTGRVATQLGQVSAQLRTQRHGNTPLVETPHESRWVFPKDYEWADLIDDQDKLKTIGDFQSAYAINGAMALGRAMDDEIISAFFATSKTGEDGDVDVTFPSSQALDVKIGAASATGMNVAKLRAARRLLMANEVDVENEKLYLAMTAQQHDELLNEVQVASTDFNSKPVLVDGHISHFMGFHFIHTERLPVNASGHRRCAAWSRTGMHLGVWNDIETRITERDDKSYATQVYAKGSFGATRLEEGRVVEVPCL</sequence>
<dbReference type="InterPro" id="IPR045565">
    <property type="entry name" value="Phage_capsid_2"/>
</dbReference>
<evidence type="ECO:0008006" key="3">
    <source>
        <dbReference type="Google" id="ProtNLM"/>
    </source>
</evidence>
<evidence type="ECO:0000313" key="1">
    <source>
        <dbReference type="EMBL" id="MBB3065591.1"/>
    </source>
</evidence>
<dbReference type="Proteomes" id="UP000581135">
    <property type="component" value="Unassembled WGS sequence"/>
</dbReference>
<gene>
    <name evidence="1" type="ORF">FHR98_001878</name>
</gene>
<comment type="caution">
    <text evidence="1">The sequence shown here is derived from an EMBL/GenBank/DDBJ whole genome shotgun (WGS) entry which is preliminary data.</text>
</comment>
<reference evidence="1 2" key="1">
    <citation type="submission" date="2020-08" db="EMBL/GenBank/DDBJ databases">
        <title>Genomic Encyclopedia of Type Strains, Phase III (KMG-III): the genomes of soil and plant-associated and newly described type strains.</title>
        <authorList>
            <person name="Whitman W."/>
        </authorList>
    </citation>
    <scope>NUCLEOTIDE SEQUENCE [LARGE SCALE GENOMIC DNA]</scope>
    <source>
        <strain evidence="1 2">CECT 8803</strain>
    </source>
</reference>
<organism evidence="1 2">
    <name type="scientific">Limibacillus halophilus</name>
    <dbReference type="NCBI Taxonomy" id="1579333"/>
    <lineage>
        <taxon>Bacteria</taxon>
        <taxon>Pseudomonadati</taxon>
        <taxon>Pseudomonadota</taxon>
        <taxon>Alphaproteobacteria</taxon>
        <taxon>Rhodospirillales</taxon>
        <taxon>Rhodovibrionaceae</taxon>
        <taxon>Limibacillus</taxon>
    </lineage>
</organism>
<dbReference type="RefSeq" id="WP_183416403.1">
    <property type="nucleotide sequence ID" value="NZ_JACHXA010000004.1"/>
</dbReference>
<dbReference type="Pfam" id="PF19821">
    <property type="entry name" value="Phage_capsid_2"/>
    <property type="match status" value="1"/>
</dbReference>